<dbReference type="GO" id="GO:0000976">
    <property type="term" value="F:transcription cis-regulatory region binding"/>
    <property type="evidence" value="ECO:0007669"/>
    <property type="project" value="TreeGrafter"/>
</dbReference>
<dbReference type="EMBL" id="CAJMWY010004124">
    <property type="protein sequence ID" value="CAE6520340.1"/>
    <property type="molecule type" value="Genomic_DNA"/>
</dbReference>
<dbReference type="SUPFAM" id="SSF57701">
    <property type="entry name" value="Zn2/Cys6 DNA-binding domain"/>
    <property type="match status" value="1"/>
</dbReference>
<organism evidence="9 10">
    <name type="scientific">Rhizoctonia solani</name>
    <dbReference type="NCBI Taxonomy" id="456999"/>
    <lineage>
        <taxon>Eukaryota</taxon>
        <taxon>Fungi</taxon>
        <taxon>Dikarya</taxon>
        <taxon>Basidiomycota</taxon>
        <taxon>Agaricomycotina</taxon>
        <taxon>Agaricomycetes</taxon>
        <taxon>Cantharellales</taxon>
        <taxon>Ceratobasidiaceae</taxon>
        <taxon>Rhizoctonia</taxon>
    </lineage>
</organism>
<dbReference type="InterPro" id="IPR051089">
    <property type="entry name" value="prtT"/>
</dbReference>
<dbReference type="Proteomes" id="UP000663861">
    <property type="component" value="Unassembled WGS sequence"/>
</dbReference>
<evidence type="ECO:0000313" key="9">
    <source>
        <dbReference type="EMBL" id="CAE6520340.1"/>
    </source>
</evidence>
<dbReference type="GO" id="GO:0008270">
    <property type="term" value="F:zinc ion binding"/>
    <property type="evidence" value="ECO:0007669"/>
    <property type="project" value="InterPro"/>
</dbReference>
<gene>
    <name evidence="9" type="ORF">RDB_LOCUS154524</name>
</gene>
<evidence type="ECO:0000256" key="1">
    <source>
        <dbReference type="ARBA" id="ARBA00004123"/>
    </source>
</evidence>
<feature type="domain" description="Zn(2)-C6 fungal-type" evidence="8">
    <location>
        <begin position="195"/>
        <end position="228"/>
    </location>
</feature>
<dbReference type="PROSITE" id="PS50048">
    <property type="entry name" value="ZN2_CY6_FUNGAL_2"/>
    <property type="match status" value="1"/>
</dbReference>
<feature type="compositionally biased region" description="Low complexity" evidence="7">
    <location>
        <begin position="8"/>
        <end position="19"/>
    </location>
</feature>
<evidence type="ECO:0000256" key="3">
    <source>
        <dbReference type="ARBA" id="ARBA00023015"/>
    </source>
</evidence>
<evidence type="ECO:0000256" key="4">
    <source>
        <dbReference type="ARBA" id="ARBA00023125"/>
    </source>
</evidence>
<evidence type="ECO:0000256" key="5">
    <source>
        <dbReference type="ARBA" id="ARBA00023163"/>
    </source>
</evidence>
<dbReference type="InterPro" id="IPR001138">
    <property type="entry name" value="Zn2Cys6_DnaBD"/>
</dbReference>
<feature type="region of interest" description="Disordered" evidence="7">
    <location>
        <begin position="291"/>
        <end position="352"/>
    </location>
</feature>
<evidence type="ECO:0000259" key="8">
    <source>
        <dbReference type="PROSITE" id="PS50048"/>
    </source>
</evidence>
<dbReference type="SMART" id="SM00066">
    <property type="entry name" value="GAL4"/>
    <property type="match status" value="1"/>
</dbReference>
<feature type="region of interest" description="Disordered" evidence="7">
    <location>
        <begin position="1"/>
        <end position="189"/>
    </location>
</feature>
<keyword evidence="5" id="KW-0804">Transcription</keyword>
<dbReference type="CDD" id="cd00067">
    <property type="entry name" value="GAL4"/>
    <property type="match status" value="1"/>
</dbReference>
<dbReference type="CDD" id="cd12148">
    <property type="entry name" value="fungal_TF_MHR"/>
    <property type="match status" value="1"/>
</dbReference>
<dbReference type="Pfam" id="PF04082">
    <property type="entry name" value="Fungal_trans"/>
    <property type="match status" value="2"/>
</dbReference>
<protein>
    <recommendedName>
        <fullName evidence="8">Zn(2)-C6 fungal-type domain-containing protein</fullName>
    </recommendedName>
</protein>
<feature type="compositionally biased region" description="Polar residues" evidence="7">
    <location>
        <begin position="340"/>
        <end position="349"/>
    </location>
</feature>
<dbReference type="InterPro" id="IPR036864">
    <property type="entry name" value="Zn2-C6_fun-type_DNA-bd_sf"/>
</dbReference>
<evidence type="ECO:0000256" key="2">
    <source>
        <dbReference type="ARBA" id="ARBA00022723"/>
    </source>
</evidence>
<evidence type="ECO:0000256" key="6">
    <source>
        <dbReference type="ARBA" id="ARBA00023242"/>
    </source>
</evidence>
<keyword evidence="4" id="KW-0238">DNA-binding</keyword>
<feature type="compositionally biased region" description="Polar residues" evidence="7">
    <location>
        <begin position="153"/>
        <end position="170"/>
    </location>
</feature>
<comment type="caution">
    <text evidence="9">The sequence shown here is derived from an EMBL/GenBank/DDBJ whole genome shotgun (WGS) entry which is preliminary data.</text>
</comment>
<proteinExistence type="predicted"/>
<accession>A0A8H3DC10</accession>
<dbReference type="PROSITE" id="PS00463">
    <property type="entry name" value="ZN2_CY6_FUNGAL_1"/>
    <property type="match status" value="1"/>
</dbReference>
<feature type="compositionally biased region" description="Polar residues" evidence="7">
    <location>
        <begin position="84"/>
        <end position="130"/>
    </location>
</feature>
<dbReference type="GO" id="GO:0006351">
    <property type="term" value="P:DNA-templated transcription"/>
    <property type="evidence" value="ECO:0007669"/>
    <property type="project" value="InterPro"/>
</dbReference>
<dbReference type="GO" id="GO:0005634">
    <property type="term" value="C:nucleus"/>
    <property type="evidence" value="ECO:0007669"/>
    <property type="project" value="UniProtKB-SubCell"/>
</dbReference>
<name>A0A8H3DC10_9AGAM</name>
<reference evidence="9" key="1">
    <citation type="submission" date="2021-01" db="EMBL/GenBank/DDBJ databases">
        <authorList>
            <person name="Kaushik A."/>
        </authorList>
    </citation>
    <scope>NUCLEOTIDE SEQUENCE</scope>
    <source>
        <strain evidence="9">AG4-RS23</strain>
    </source>
</reference>
<dbReference type="Gene3D" id="4.10.240.10">
    <property type="entry name" value="Zn(2)-C6 fungal-type DNA-binding domain"/>
    <property type="match status" value="1"/>
</dbReference>
<dbReference type="GO" id="GO:0000981">
    <property type="term" value="F:DNA-binding transcription factor activity, RNA polymerase II-specific"/>
    <property type="evidence" value="ECO:0007669"/>
    <property type="project" value="InterPro"/>
</dbReference>
<feature type="compositionally biased region" description="Polar residues" evidence="7">
    <location>
        <begin position="43"/>
        <end position="75"/>
    </location>
</feature>
<comment type="subcellular location">
    <subcellularLocation>
        <location evidence="1">Nucleus</location>
    </subcellularLocation>
</comment>
<feature type="compositionally biased region" description="Polar residues" evidence="7">
    <location>
        <begin position="858"/>
        <end position="891"/>
    </location>
</feature>
<keyword evidence="6" id="KW-0539">Nucleus</keyword>
<evidence type="ECO:0000256" key="7">
    <source>
        <dbReference type="SAM" id="MobiDB-lite"/>
    </source>
</evidence>
<dbReference type="PANTHER" id="PTHR31845">
    <property type="entry name" value="FINGER DOMAIN PROTEIN, PUTATIVE-RELATED"/>
    <property type="match status" value="1"/>
</dbReference>
<evidence type="ECO:0000313" key="10">
    <source>
        <dbReference type="Proteomes" id="UP000663861"/>
    </source>
</evidence>
<feature type="compositionally biased region" description="Low complexity" evidence="7">
    <location>
        <begin position="293"/>
        <end position="307"/>
    </location>
</feature>
<keyword evidence="2" id="KW-0479">Metal-binding</keyword>
<dbReference type="PANTHER" id="PTHR31845:SF19">
    <property type="entry name" value="TRANSCRIPTION FACTOR DOMAIN-CONTAINING PROTEIN"/>
    <property type="match status" value="1"/>
</dbReference>
<dbReference type="AlphaFoldDB" id="A0A8H3DC10"/>
<feature type="region of interest" description="Disordered" evidence="7">
    <location>
        <begin position="855"/>
        <end position="892"/>
    </location>
</feature>
<keyword evidence="3" id="KW-0805">Transcription regulation</keyword>
<dbReference type="InterPro" id="IPR007219">
    <property type="entry name" value="XnlR_reg_dom"/>
</dbReference>
<dbReference type="SMART" id="SM00906">
    <property type="entry name" value="Fungal_trans"/>
    <property type="match status" value="1"/>
</dbReference>
<sequence length="929" mass="104068">MNAAMEYPQTNPRRTQPTTLIMHPTGAYYSQPDPQFLAHADPSTWQPSQYYNNPSPQDSSRATLSPPNPFNTQGYSPDYLAPSPGSSHPDSWSASSNQWVSPRQSPTMGSVNAPPTNTWNGNTTDFTWSSPAYADPPAPPPENRALEVRPTSLAPSSSDHRSTSGASDNGSWAAATATGRKRQRMGEKEKTKGGACKHCKRLKMKCAFEPPGSTTCQRCRSSGQVCIVEGRKPRKNSEPLEQLSALIDDKQEIIEGLLRIVARPRTEGAADTDTAEVWRWIERAARSLMPIQPSGEVPEPSGEVPEVTNEEERLPFDSTPLGLLADLSLNDPDKEDKQTNTKGTGTSQTEEGDEVGVANAEYFRPGPMAHPDLRRIIVERQMVPEILTLGVVTEEEVEHLFRIFHERIDASKPGVFLTLGVVTEEEVEHLFRIFHERIDAVIAIIDPTIHTVAGVKARCPFLFTVICAVASRYWIERPELYSVLMHHAKAAAATAITDGWKSLEVCQAYLLLSIYPQPARSWAEDRGWLYLGCAIRLAMDLGLYKQGSNQPARSWAEDRGWLYLGCAIRLAMDLGLYKQGSKTYINEAHEREVLNRTRTWLICFNMDRALATRLGRPTTIPEDYIVRHSREWWRRSKYNGRLDVHLCYYTQLLRTVTRYFSLIYSDPESVSGFNESTEFGPITRAFDDEMEQFRQDAEHAYSTGPEPRHPVCQYRLALMPLAVAYYRLVMYSFGLEHAHRSAAEPGNMFLIRSVDTASEVLRITNEDLPIYEYHRYSPDGHWMWSVFAAAFLIKLAKPRSVQPPHLTMTETQRETALALVDTFIHTLERSAVDERHSPALYARFLKRIMGQPARVNVGGSQAGNQPSGPVQNTTGAQNTTGHMFSPAQSDFGSAPEEDVLAAMYSLTGEFWDNALLPGTWGIGSHTFRV</sequence>